<reference evidence="1" key="1">
    <citation type="submission" date="2022-05" db="EMBL/GenBank/DDBJ databases">
        <authorList>
            <person name="Pankratov T."/>
        </authorList>
    </citation>
    <scope>NUCLEOTIDE SEQUENCE</scope>
    <source>
        <strain evidence="1">BP6-180914</strain>
    </source>
</reference>
<evidence type="ECO:0000313" key="2">
    <source>
        <dbReference type="Proteomes" id="UP001165667"/>
    </source>
</evidence>
<dbReference type="EMBL" id="JAMOIM010000007">
    <property type="protein sequence ID" value="MCW6508901.1"/>
    <property type="molecule type" value="Genomic_DNA"/>
</dbReference>
<keyword evidence="2" id="KW-1185">Reference proteome</keyword>
<sequence length="94" mass="10043">MILAAPVVPALAANSGSQPPIAGDYLCASGCRLTDAPPSVEIIGQDAHCMSELGGIYYGRLLTDRSVYCFNKTGVLSDDGTRILWSDGAIWRRR</sequence>
<gene>
    <name evidence="1" type="ORF">M8523_12810</name>
</gene>
<comment type="caution">
    <text evidence="1">The sequence shown here is derived from an EMBL/GenBank/DDBJ whole genome shotgun (WGS) entry which is preliminary data.</text>
</comment>
<dbReference type="RefSeq" id="WP_282585263.1">
    <property type="nucleotide sequence ID" value="NZ_JAMOIM010000007.1"/>
</dbReference>
<protein>
    <submittedName>
        <fullName evidence="1">Uncharacterized protein</fullName>
    </submittedName>
</protein>
<proteinExistence type="predicted"/>
<accession>A0AA41YUP0</accession>
<dbReference type="Proteomes" id="UP001165667">
    <property type="component" value="Unassembled WGS sequence"/>
</dbReference>
<evidence type="ECO:0000313" key="1">
    <source>
        <dbReference type="EMBL" id="MCW6508901.1"/>
    </source>
</evidence>
<dbReference type="AlphaFoldDB" id="A0AA41YUP0"/>
<name>A0AA41YUP0_9HYPH</name>
<organism evidence="1 2">
    <name type="scientific">Lichenifustis flavocetrariae</name>
    <dbReference type="NCBI Taxonomy" id="2949735"/>
    <lineage>
        <taxon>Bacteria</taxon>
        <taxon>Pseudomonadati</taxon>
        <taxon>Pseudomonadota</taxon>
        <taxon>Alphaproteobacteria</taxon>
        <taxon>Hyphomicrobiales</taxon>
        <taxon>Lichenihabitantaceae</taxon>
        <taxon>Lichenifustis</taxon>
    </lineage>
</organism>